<gene>
    <name evidence="14" type="primary">prpD</name>
    <name evidence="14" type="ORF">CE457_16425</name>
    <name evidence="13" type="ORF">KUC_2266</name>
</gene>
<evidence type="ECO:0000256" key="8">
    <source>
        <dbReference type="ARBA" id="ARBA00022532"/>
    </source>
</evidence>
<evidence type="ECO:0000256" key="1">
    <source>
        <dbReference type="ARBA" id="ARBA00000096"/>
    </source>
</evidence>
<feature type="domain" description="MmgE/PrpD N-terminal" evidence="11">
    <location>
        <begin position="19"/>
        <end position="268"/>
    </location>
</feature>
<evidence type="ECO:0000256" key="2">
    <source>
        <dbReference type="ARBA" id="ARBA00004717"/>
    </source>
</evidence>
<evidence type="ECO:0000313" key="15">
    <source>
        <dbReference type="Proteomes" id="UP000005756"/>
    </source>
</evidence>
<dbReference type="InterPro" id="IPR012705">
    <property type="entry name" value="2Me_IsoCit_deHydtase_PrpD"/>
</dbReference>
<dbReference type="InterPro" id="IPR042183">
    <property type="entry name" value="MmgE/PrpD_sf_1"/>
</dbReference>
<dbReference type="GO" id="GO:0006099">
    <property type="term" value="P:tricarboxylic acid cycle"/>
    <property type="evidence" value="ECO:0007669"/>
    <property type="project" value="UniProtKB-KW"/>
</dbReference>
<keyword evidence="9" id="KW-0456">Lyase</keyword>
<dbReference type="NCBIfam" id="TIGR02330">
    <property type="entry name" value="prpD"/>
    <property type="match status" value="1"/>
</dbReference>
<dbReference type="EC" id="4.2.1.3" evidence="5"/>
<dbReference type="GO" id="GO:0019679">
    <property type="term" value="P:propionate metabolic process, methylcitrate cycle"/>
    <property type="evidence" value="ECO:0007669"/>
    <property type="project" value="InterPro"/>
</dbReference>
<dbReference type="InterPro" id="IPR005656">
    <property type="entry name" value="MmgE_PrpD"/>
</dbReference>
<dbReference type="STRING" id="1072583.KUC_2266"/>
<comment type="catalytic activity">
    <reaction evidence="1">
        <text>(2S,3S)-2-methylcitrate = 2-methyl-cis-aconitate + H2O</text>
        <dbReference type="Rhea" id="RHEA:17725"/>
        <dbReference type="ChEBI" id="CHEBI:15377"/>
        <dbReference type="ChEBI" id="CHEBI:57872"/>
        <dbReference type="ChEBI" id="CHEBI:58853"/>
        <dbReference type="EC" id="4.2.1.79"/>
    </reaction>
</comment>
<dbReference type="Proteomes" id="UP000005756">
    <property type="component" value="Unassembled WGS sequence"/>
</dbReference>
<dbReference type="Pfam" id="PF19305">
    <property type="entry name" value="MmgE_PrpD_C"/>
    <property type="match status" value="1"/>
</dbReference>
<keyword evidence="8" id="KW-0816">Tricarboxylic acid cycle</keyword>
<dbReference type="FunFam" id="3.30.1330.120:FF:000001">
    <property type="entry name" value="2-methylcitrate dehydratase"/>
    <property type="match status" value="1"/>
</dbReference>
<dbReference type="PANTHER" id="PTHR16943:SF8">
    <property type="entry name" value="2-METHYLCITRATE DEHYDRATASE"/>
    <property type="match status" value="1"/>
</dbReference>
<dbReference type="AlphaFoldDB" id="A0A265DUG8"/>
<comment type="pathway">
    <text evidence="3">Organic acid metabolism; propanoate degradation.</text>
</comment>
<reference evidence="14 16" key="2">
    <citation type="submission" date="2017-07" db="EMBL/GenBank/DDBJ databases">
        <title>Shotgun whole genome sequences of three halophilic bacterial isolates.</title>
        <authorList>
            <person name="Pozzo T."/>
            <person name="Higdon S.M."/>
            <person name="Quillaguaman J."/>
        </authorList>
    </citation>
    <scope>NUCLEOTIDE SEQUENCE [LARGE SCALE GENOMIC DNA]</scope>
    <source>
        <strain evidence="14 16">LC1</strain>
    </source>
</reference>
<dbReference type="NCBIfam" id="NF006943">
    <property type="entry name" value="PRK09425.1"/>
    <property type="match status" value="1"/>
</dbReference>
<dbReference type="GO" id="GO:0047547">
    <property type="term" value="F:2-methylcitrate dehydratase activity"/>
    <property type="evidence" value="ECO:0007669"/>
    <property type="project" value="UniProtKB-EC"/>
</dbReference>
<dbReference type="GO" id="GO:0003994">
    <property type="term" value="F:aconitate hydratase activity"/>
    <property type="evidence" value="ECO:0007669"/>
    <property type="project" value="UniProtKB-EC"/>
</dbReference>
<evidence type="ECO:0000313" key="14">
    <source>
        <dbReference type="EMBL" id="OZT72935.1"/>
    </source>
</evidence>
<dbReference type="EMBL" id="JH393258">
    <property type="protein sequence ID" value="EHJ92318.1"/>
    <property type="molecule type" value="Genomic_DNA"/>
</dbReference>
<dbReference type="EMBL" id="NPEY01000015">
    <property type="protein sequence ID" value="OZT72935.1"/>
    <property type="molecule type" value="Genomic_DNA"/>
</dbReference>
<dbReference type="InterPro" id="IPR045337">
    <property type="entry name" value="MmgE_PrpD_C"/>
</dbReference>
<dbReference type="Pfam" id="PF03972">
    <property type="entry name" value="MmgE_PrpD_N"/>
    <property type="match status" value="1"/>
</dbReference>
<evidence type="ECO:0000256" key="4">
    <source>
        <dbReference type="ARBA" id="ARBA00006174"/>
    </source>
</evidence>
<dbReference type="InterPro" id="IPR042188">
    <property type="entry name" value="MmgE/PrpD_sf_2"/>
</dbReference>
<organism evidence="13 15">
    <name type="scientific">Vreelandella boliviensis LC1</name>
    <dbReference type="NCBI Taxonomy" id="1072583"/>
    <lineage>
        <taxon>Bacteria</taxon>
        <taxon>Pseudomonadati</taxon>
        <taxon>Pseudomonadota</taxon>
        <taxon>Gammaproteobacteria</taxon>
        <taxon>Oceanospirillales</taxon>
        <taxon>Halomonadaceae</taxon>
        <taxon>Vreelandella</taxon>
    </lineage>
</organism>
<evidence type="ECO:0000313" key="13">
    <source>
        <dbReference type="EMBL" id="EHJ92318.1"/>
    </source>
</evidence>
<protein>
    <recommendedName>
        <fullName evidence="7">2-methylcitrate dehydratase</fullName>
        <ecNumber evidence="5">4.2.1.3</ecNumber>
        <ecNumber evidence="6">4.2.1.79</ecNumber>
    </recommendedName>
</protein>
<dbReference type="GO" id="GO:0051537">
    <property type="term" value="F:2 iron, 2 sulfur cluster binding"/>
    <property type="evidence" value="ECO:0007669"/>
    <property type="project" value="InterPro"/>
</dbReference>
<evidence type="ECO:0000256" key="5">
    <source>
        <dbReference type="ARBA" id="ARBA00012926"/>
    </source>
</evidence>
<dbReference type="InterPro" id="IPR036148">
    <property type="entry name" value="MmgE/PrpD_sf"/>
</dbReference>
<dbReference type="EC" id="4.2.1.79" evidence="6"/>
<dbReference type="RefSeq" id="WP_007113231.1">
    <property type="nucleotide sequence ID" value="NZ_JH393258.1"/>
</dbReference>
<evidence type="ECO:0000256" key="6">
    <source>
        <dbReference type="ARBA" id="ARBA00013124"/>
    </source>
</evidence>
<evidence type="ECO:0000256" key="7">
    <source>
        <dbReference type="ARBA" id="ARBA00017240"/>
    </source>
</evidence>
<dbReference type="Proteomes" id="UP000216538">
    <property type="component" value="Unassembled WGS sequence"/>
</dbReference>
<evidence type="ECO:0000313" key="16">
    <source>
        <dbReference type="Proteomes" id="UP000216538"/>
    </source>
</evidence>
<sequence length="494" mass="54960">MSATSETNERPDYDPELKAIADYVLDYQVASQEALETARYCLMDTLGCGLLALRFPECTKHLGPIVEGTVVPFGARVPGTSLRLDPVKAAWDIGCIIRWLDYNDTWLAAEWGHPSDNLGAILAVADHLSQQQVAQGEAPLVMRDVLNAMIMAHEIQGVLALENSFNRVGLDHVVLVKVASTAVAAKLLGANREQLLSALSHAWVDGQSLRTYRHAPNAGSRKSWAAGDATSRGVRLADIARRGEMGIPSALSAPQWGFYDVLFSHANKDLSLKPEADRRLRFQREFGSYVMENILFKISFPAEFHAQTACEAAVTLHPQVKDRLAEIDKIVLTTHDSAIRIISKTGALANPADRDHCLQYMTAVPLIFGALTAEHYEDHFHADHPLIDELRDKMVVEENAEYSKAYHDPEKRSIANAVQVFFNDGSTTDQVAVEYPVGHRRRREEGMPLLVDKFERHLATRFPASRCQTIAQLCSQQATLEALPVHKFMDLWMM</sequence>
<dbReference type="OrthoDB" id="9797528at2"/>
<comment type="similarity">
    <text evidence="4">Belongs to the PrpD family.</text>
</comment>
<name>A0A265DUG8_9GAMM</name>
<comment type="pathway">
    <text evidence="2">Carbohydrate metabolism; tricarboxylic acid cycle; isocitrate from oxaloacetate: step 2/2.</text>
</comment>
<dbReference type="Gene3D" id="1.10.4100.10">
    <property type="entry name" value="2-methylcitrate dehydratase PrpD"/>
    <property type="match status" value="1"/>
</dbReference>
<evidence type="ECO:0000256" key="9">
    <source>
        <dbReference type="ARBA" id="ARBA00023239"/>
    </source>
</evidence>
<dbReference type="Gene3D" id="3.30.1330.120">
    <property type="entry name" value="2-methylcitrate dehydratase PrpD"/>
    <property type="match status" value="1"/>
</dbReference>
<feature type="domain" description="MmgE/PrpD C-terminal" evidence="12">
    <location>
        <begin position="300"/>
        <end position="476"/>
    </location>
</feature>
<evidence type="ECO:0000256" key="10">
    <source>
        <dbReference type="ARBA" id="ARBA00023501"/>
    </source>
</evidence>
<dbReference type="InterPro" id="IPR045336">
    <property type="entry name" value="MmgE_PrpD_N"/>
</dbReference>
<comment type="catalytic activity">
    <reaction evidence="10">
        <text>citrate = D-threo-isocitrate</text>
        <dbReference type="Rhea" id="RHEA:10336"/>
        <dbReference type="ChEBI" id="CHEBI:15562"/>
        <dbReference type="ChEBI" id="CHEBI:16947"/>
        <dbReference type="EC" id="4.2.1.3"/>
    </reaction>
</comment>
<dbReference type="UniPathway" id="UPA00946"/>
<evidence type="ECO:0000259" key="11">
    <source>
        <dbReference type="Pfam" id="PF03972"/>
    </source>
</evidence>
<accession>A0A265DUG8</accession>
<dbReference type="SUPFAM" id="SSF103378">
    <property type="entry name" value="2-methylcitrate dehydratase PrpD"/>
    <property type="match status" value="1"/>
</dbReference>
<evidence type="ECO:0000256" key="3">
    <source>
        <dbReference type="ARBA" id="ARBA00005026"/>
    </source>
</evidence>
<proteinExistence type="inferred from homology"/>
<evidence type="ECO:0000259" key="12">
    <source>
        <dbReference type="Pfam" id="PF19305"/>
    </source>
</evidence>
<reference evidence="13 15" key="1">
    <citation type="submission" date="2011-10" db="EMBL/GenBank/DDBJ databases">
        <authorList>
            <person name="Quillaguamn J."/>
            <person name="Guzmn D."/>
            <person name="Balderrama-Subieta A."/>
            <person name="Cardona-Ortuo C."/>
            <person name="Guevara-Martnez M."/>
            <person name="Callisaya-Quispe N."/>
        </authorList>
    </citation>
    <scope>NUCLEOTIDE SEQUENCE [LARGE SCALE GENOMIC DNA]</scope>
    <source>
        <strain evidence="13 15">LC1</strain>
    </source>
</reference>
<dbReference type="PANTHER" id="PTHR16943">
    <property type="entry name" value="2-METHYLCITRATE DEHYDRATASE-RELATED"/>
    <property type="match status" value="1"/>
</dbReference>
<keyword evidence="16" id="KW-1185">Reference proteome</keyword>